<proteinExistence type="predicted"/>
<dbReference type="Proteomes" id="UP000306037">
    <property type="component" value="Unassembled WGS sequence"/>
</dbReference>
<dbReference type="PANTHER" id="PTHR46558">
    <property type="entry name" value="TRACRIPTIONAL REGULATORY PROTEIN-RELATED-RELATED"/>
    <property type="match status" value="1"/>
</dbReference>
<dbReference type="GO" id="GO:0003677">
    <property type="term" value="F:DNA binding"/>
    <property type="evidence" value="ECO:0007669"/>
    <property type="project" value="UniProtKB-KW"/>
</dbReference>
<evidence type="ECO:0000259" key="3">
    <source>
        <dbReference type="PROSITE" id="PS50943"/>
    </source>
</evidence>
<gene>
    <name evidence="4" type="ORF">FC694_12120</name>
</gene>
<feature type="coiled-coil region" evidence="2">
    <location>
        <begin position="94"/>
        <end position="141"/>
    </location>
</feature>
<evidence type="ECO:0000313" key="5">
    <source>
        <dbReference type="Proteomes" id="UP000306037"/>
    </source>
</evidence>
<dbReference type="InterPro" id="IPR001387">
    <property type="entry name" value="Cro/C1-type_HTH"/>
</dbReference>
<reference evidence="4 5" key="1">
    <citation type="journal article" date="2019" name="Environ. Microbiol.">
        <title>An active ?-lactamase is a part of an orchestrated cell wall stress resistance network of Bacillus subtilis and related rhizosphere species.</title>
        <authorList>
            <person name="Bucher T."/>
            <person name="Keren-Paz A."/>
            <person name="Hausser J."/>
            <person name="Olender T."/>
            <person name="Cytryn E."/>
            <person name="Kolodkin-Gal I."/>
        </authorList>
    </citation>
    <scope>NUCLEOTIDE SEQUENCE [LARGE SCALE GENOMIC DNA]</scope>
    <source>
        <strain evidence="4 5">I71</strain>
    </source>
</reference>
<protein>
    <submittedName>
        <fullName evidence="4">Helix-turn-helix domain-containing protein</fullName>
    </submittedName>
</protein>
<sequence>MKISTFGEEIKELRKSNKFTQKQLAEKLGKAESTIRMWELGTNTPNAKTIAELSKVLNVGYTDLMIKAGFINEEDVNLTPEEKAASDETSYLMNVNELKEIENKLKQCDSEEEKKDLNARKIRLEKRIVKLKLRLTEIQQRRYTNPFDLMTPEEEEAYFEKQNKAYEVEDYRRREYPDIKDFLEQRNVYFNGKSLGKENRELAIKMLDVLFEKLEVNYPSDEKIEKEYNNLENMFAFLKKESSDRTKGK</sequence>
<dbReference type="AlphaFoldDB" id="A0A4U2MXX5"/>
<organism evidence="4 5">
    <name type="scientific">Bacillus wiedmannii</name>
    <dbReference type="NCBI Taxonomy" id="1890302"/>
    <lineage>
        <taxon>Bacteria</taxon>
        <taxon>Bacillati</taxon>
        <taxon>Bacillota</taxon>
        <taxon>Bacilli</taxon>
        <taxon>Bacillales</taxon>
        <taxon>Bacillaceae</taxon>
        <taxon>Bacillus</taxon>
        <taxon>Bacillus cereus group</taxon>
    </lineage>
</organism>
<feature type="domain" description="HTH cro/C1-type" evidence="3">
    <location>
        <begin position="10"/>
        <end position="64"/>
    </location>
</feature>
<evidence type="ECO:0000313" key="4">
    <source>
        <dbReference type="EMBL" id="TKH16573.1"/>
    </source>
</evidence>
<evidence type="ECO:0000256" key="2">
    <source>
        <dbReference type="SAM" id="Coils"/>
    </source>
</evidence>
<dbReference type="SUPFAM" id="SSF47413">
    <property type="entry name" value="lambda repressor-like DNA-binding domains"/>
    <property type="match status" value="1"/>
</dbReference>
<name>A0A4U2MXX5_9BACI</name>
<dbReference type="Pfam" id="PF01381">
    <property type="entry name" value="HTH_3"/>
    <property type="match status" value="1"/>
</dbReference>
<keyword evidence="1" id="KW-0238">DNA-binding</keyword>
<dbReference type="SMART" id="SM00530">
    <property type="entry name" value="HTH_XRE"/>
    <property type="match status" value="1"/>
</dbReference>
<dbReference type="Gene3D" id="1.10.260.40">
    <property type="entry name" value="lambda repressor-like DNA-binding domains"/>
    <property type="match status" value="1"/>
</dbReference>
<dbReference type="PROSITE" id="PS50943">
    <property type="entry name" value="HTH_CROC1"/>
    <property type="match status" value="1"/>
</dbReference>
<dbReference type="InterPro" id="IPR010982">
    <property type="entry name" value="Lambda_DNA-bd_dom_sf"/>
</dbReference>
<accession>A0A4U2MXX5</accession>
<evidence type="ECO:0000256" key="1">
    <source>
        <dbReference type="ARBA" id="ARBA00023125"/>
    </source>
</evidence>
<dbReference type="PANTHER" id="PTHR46558:SF13">
    <property type="entry name" value="HTH-TYPE TRANSCRIPTIONAL REGULATOR IMMR"/>
    <property type="match status" value="1"/>
</dbReference>
<keyword evidence="2" id="KW-0175">Coiled coil</keyword>
<dbReference type="EMBL" id="SZOM01000084">
    <property type="protein sequence ID" value="TKH16573.1"/>
    <property type="molecule type" value="Genomic_DNA"/>
</dbReference>
<dbReference type="CDD" id="cd00093">
    <property type="entry name" value="HTH_XRE"/>
    <property type="match status" value="1"/>
</dbReference>
<comment type="caution">
    <text evidence="4">The sequence shown here is derived from an EMBL/GenBank/DDBJ whole genome shotgun (WGS) entry which is preliminary data.</text>
</comment>
<dbReference type="RefSeq" id="WP_137051899.1">
    <property type="nucleotide sequence ID" value="NZ_SZOM01000084.1"/>
</dbReference>